<dbReference type="SUPFAM" id="SSF141729">
    <property type="entry name" value="FimD N-terminal domain-like"/>
    <property type="match status" value="1"/>
</dbReference>
<evidence type="ECO:0000259" key="12">
    <source>
        <dbReference type="Pfam" id="PF13954"/>
    </source>
</evidence>
<feature type="signal peptide" evidence="10">
    <location>
        <begin position="1"/>
        <end position="26"/>
    </location>
</feature>
<dbReference type="InterPro" id="IPR037224">
    <property type="entry name" value="PapC_N_sf"/>
</dbReference>
<keyword evidence="6" id="KW-0812">Transmembrane</keyword>
<dbReference type="InterPro" id="IPR043142">
    <property type="entry name" value="PapC-like_C_sf"/>
</dbReference>
<proteinExistence type="inferred from homology"/>
<dbReference type="RefSeq" id="WP_075335040.1">
    <property type="nucleotide sequence ID" value="NZ_CP010584.1"/>
</dbReference>
<dbReference type="Pfam" id="PF13954">
    <property type="entry name" value="PapC_N"/>
    <property type="match status" value="1"/>
</dbReference>
<evidence type="ECO:0000256" key="3">
    <source>
        <dbReference type="ARBA" id="ARBA00022448"/>
    </source>
</evidence>
<evidence type="ECO:0000256" key="9">
    <source>
        <dbReference type="ARBA" id="ARBA00023237"/>
    </source>
</evidence>
<dbReference type="InterPro" id="IPR025885">
    <property type="entry name" value="PapC_N"/>
</dbReference>
<protein>
    <submittedName>
        <fullName evidence="13">Fimbria/pilus outer membrane usher protein</fullName>
    </submittedName>
</protein>
<feature type="chain" id="PRO_5044858451" evidence="10">
    <location>
        <begin position="27"/>
        <end position="824"/>
    </location>
</feature>
<evidence type="ECO:0000256" key="4">
    <source>
        <dbReference type="ARBA" id="ARBA00022452"/>
    </source>
</evidence>
<evidence type="ECO:0000256" key="7">
    <source>
        <dbReference type="ARBA" id="ARBA00022729"/>
    </source>
</evidence>
<accession>A0ABD5IIZ4</accession>
<dbReference type="Gene3D" id="2.60.40.3110">
    <property type="match status" value="1"/>
</dbReference>
<name>A0ABD5IIZ4_SERMA</name>
<comment type="similarity">
    <text evidence="2">Belongs to the fimbrial export usher family.</text>
</comment>
<keyword evidence="4" id="KW-1134">Transmembrane beta strand</keyword>
<evidence type="ECO:0000256" key="8">
    <source>
        <dbReference type="ARBA" id="ARBA00023136"/>
    </source>
</evidence>
<dbReference type="InterPro" id="IPR025949">
    <property type="entry name" value="PapC-like_C"/>
</dbReference>
<dbReference type="Gene3D" id="2.60.40.2610">
    <property type="entry name" value="Outer membrane usher protein FimD, plug domain"/>
    <property type="match status" value="1"/>
</dbReference>
<sequence>MTMIKKVYNKTSVLFLCVLSSSAALAEEYFEPSALNRDYQTTADLSKFNHASHQLPGEYWVDIYLNSTFFGNQKVTFYQTDGILQPRLHRRDLDNFGVRADRLKTQSDDEIASRPLNEIIPGSQVTFNFNRQRLDISIPQAYIENQPRDWVNPTLWDDGIRAFLMDYSFSGTESWQHGNAKKGDNQYLNLRSGANFGAWRLRNYATYSSQSSTKWKSINTYAERSFRDSKNQLVMGNSSTSGDVFDSFQFRGLKLASDPSMIPDSQRGFAPTVRGVAQSSAEVLVKQNGYIIYQTHVPAGNFEITDIYPTTSSGGLHVIIKEADGSERSFYQPFSAVPIMLREGMKKNELTLGEYRAAQNDRPNYKFLQQSLIYGLHDDKTLYGGAILSEQHQGIASGIGSSLRNLGSVSADVTHTKSRLMTGSTRSGQQYRIQYAKNIEATSTNFTLAGYRYSTSGYLNFSELSDMNANLEKKWLARDVKRSRLVLNINQPVHDFGSFYLNGYQQNYWHNSNVERNFLFGFSTSQGSVSYNLALSYNSGPYTDKPDKIATLNVQVPLNKWQSNSWVNYTASKSSQGKFNQQLGLSGSALENNQLSYNVSASQSNTKSGTSGNSAAYYRGGYGEIGAGYSFDRNMQRVNYSLRGGAVAHDNGITLSQSLGDTIALVKIPNARNVEVINSTGVTTDWRGYAVVPYINSYHKNRISLNPQSFGDDIEIAKNSTIVVPTKGAVVTAHFKSNIGHRVIFKLRHNTDEIPFGAVATLQGENEKTGIIGNDNSVYMSGMPDTGTITVRWEGEKNCQGDYTIGDRESESRIKTINMACKTG</sequence>
<dbReference type="Gene3D" id="2.60.40.2070">
    <property type="match status" value="1"/>
</dbReference>
<dbReference type="Pfam" id="PF13953">
    <property type="entry name" value="PapC_C"/>
    <property type="match status" value="1"/>
</dbReference>
<gene>
    <name evidence="13" type="ORF">SJ435_14935</name>
</gene>
<keyword evidence="9" id="KW-0998">Cell outer membrane</keyword>
<dbReference type="FunFam" id="2.60.40.2610:FF:000001">
    <property type="entry name" value="Outer membrane fimbrial usher protein"/>
    <property type="match status" value="1"/>
</dbReference>
<comment type="caution">
    <text evidence="13">The sequence shown here is derived from an EMBL/GenBank/DDBJ whole genome shotgun (WGS) entry which is preliminary data.</text>
</comment>
<organism evidence="13 14">
    <name type="scientific">Serratia marcescens</name>
    <dbReference type="NCBI Taxonomy" id="615"/>
    <lineage>
        <taxon>Bacteria</taxon>
        <taxon>Pseudomonadati</taxon>
        <taxon>Pseudomonadota</taxon>
        <taxon>Gammaproteobacteria</taxon>
        <taxon>Enterobacterales</taxon>
        <taxon>Yersiniaceae</taxon>
        <taxon>Serratia</taxon>
    </lineage>
</organism>
<reference evidence="13 14" key="1">
    <citation type="submission" date="2023-11" db="EMBL/GenBank/DDBJ databases">
        <title>Detection of rare carbapenemases in Enterobacterales - comparison of two colorimetric and two CIM-based carbapenemase assays.</title>
        <authorList>
            <person name="Schaffarczyk L."/>
            <person name="Noster J."/>
            <person name="Stelzer Y."/>
            <person name="Sattler J."/>
            <person name="Gatermann S."/>
            <person name="Hamprecht A."/>
        </authorList>
    </citation>
    <scope>NUCLEOTIDE SEQUENCE [LARGE SCALE GENOMIC DNA]</scope>
    <source>
        <strain evidence="13 14">CIM-Carb-136</strain>
    </source>
</reference>
<evidence type="ECO:0000256" key="5">
    <source>
        <dbReference type="ARBA" id="ARBA00022558"/>
    </source>
</evidence>
<evidence type="ECO:0000256" key="2">
    <source>
        <dbReference type="ARBA" id="ARBA00008064"/>
    </source>
</evidence>
<dbReference type="InterPro" id="IPR000015">
    <property type="entry name" value="Fimb_usher"/>
</dbReference>
<keyword evidence="7 10" id="KW-0732">Signal</keyword>
<dbReference type="EMBL" id="JAXABG010000009">
    <property type="protein sequence ID" value="MDX7083686.1"/>
    <property type="molecule type" value="Genomic_DNA"/>
</dbReference>
<evidence type="ECO:0000259" key="11">
    <source>
        <dbReference type="Pfam" id="PF13953"/>
    </source>
</evidence>
<dbReference type="PANTHER" id="PTHR30451">
    <property type="entry name" value="OUTER MEMBRANE USHER PROTEIN"/>
    <property type="match status" value="1"/>
</dbReference>
<dbReference type="AlphaFoldDB" id="A0ABD5IIZ4"/>
<evidence type="ECO:0000256" key="10">
    <source>
        <dbReference type="SAM" id="SignalP"/>
    </source>
</evidence>
<evidence type="ECO:0000256" key="1">
    <source>
        <dbReference type="ARBA" id="ARBA00004571"/>
    </source>
</evidence>
<dbReference type="Gene3D" id="3.10.20.410">
    <property type="match status" value="1"/>
</dbReference>
<dbReference type="GO" id="GO:0009279">
    <property type="term" value="C:cell outer membrane"/>
    <property type="evidence" value="ECO:0007669"/>
    <property type="project" value="UniProtKB-SubCell"/>
</dbReference>
<feature type="domain" description="PapC N-terminal" evidence="12">
    <location>
        <begin position="29"/>
        <end position="170"/>
    </location>
</feature>
<keyword evidence="3" id="KW-0813">Transport</keyword>
<evidence type="ECO:0000313" key="13">
    <source>
        <dbReference type="EMBL" id="MDX7083686.1"/>
    </source>
</evidence>
<comment type="subcellular location">
    <subcellularLocation>
        <location evidence="1">Cell outer membrane</location>
        <topology evidence="1">Multi-pass membrane protein</topology>
    </subcellularLocation>
</comment>
<dbReference type="InterPro" id="IPR042186">
    <property type="entry name" value="FimD_plug_dom"/>
</dbReference>
<keyword evidence="8" id="KW-0472">Membrane</keyword>
<dbReference type="PANTHER" id="PTHR30451:SF21">
    <property type="entry name" value="FIMBRIAL USHER DOMAIN-CONTAINING PROTEIN YDET-RELATED"/>
    <property type="match status" value="1"/>
</dbReference>
<evidence type="ECO:0000256" key="6">
    <source>
        <dbReference type="ARBA" id="ARBA00022692"/>
    </source>
</evidence>
<dbReference type="Pfam" id="PF00577">
    <property type="entry name" value="Usher"/>
    <property type="match status" value="1"/>
</dbReference>
<feature type="domain" description="PapC-like C-terminal" evidence="11">
    <location>
        <begin position="745"/>
        <end position="805"/>
    </location>
</feature>
<keyword evidence="5" id="KW-1029">Fimbrium biogenesis</keyword>
<dbReference type="Proteomes" id="UP001275057">
    <property type="component" value="Unassembled WGS sequence"/>
</dbReference>
<dbReference type="FunFam" id="2.60.40.3110:FF:000001">
    <property type="entry name" value="Putative fimbrial outer membrane usher"/>
    <property type="match status" value="1"/>
</dbReference>
<evidence type="ECO:0000313" key="14">
    <source>
        <dbReference type="Proteomes" id="UP001275057"/>
    </source>
</evidence>